<dbReference type="EMBL" id="VOPW01000001">
    <property type="protein sequence ID" value="TXC66065.1"/>
    <property type="molecule type" value="Genomic_DNA"/>
</dbReference>
<proteinExistence type="predicted"/>
<dbReference type="AlphaFoldDB" id="A0A5C6U2X5"/>
<reference evidence="1 2" key="1">
    <citation type="submission" date="2019-08" db="EMBL/GenBank/DDBJ databases">
        <authorList>
            <person name="Khan S.A."/>
            <person name="Jeon C.O."/>
            <person name="Jeong S.E."/>
        </authorList>
    </citation>
    <scope>NUCLEOTIDE SEQUENCE [LARGE SCALE GENOMIC DNA]</scope>
    <source>
        <strain evidence="2">IMCC1728</strain>
    </source>
</reference>
<keyword evidence="2" id="KW-1185">Reference proteome</keyword>
<protein>
    <submittedName>
        <fullName evidence="1">Uncharacterized protein</fullName>
    </submittedName>
</protein>
<sequence>MYDLRAVLKAMDEALPSEPGWSLVSPEMVKRLYLAGRASFGRIVTLVQRACLHGLMNGAERVGQAHYSAAWLEVAPRRQRSDKYDPFKLDIATVHALANQLSSKLRERE</sequence>
<evidence type="ECO:0000313" key="2">
    <source>
        <dbReference type="Proteomes" id="UP000321832"/>
    </source>
</evidence>
<evidence type="ECO:0000313" key="1">
    <source>
        <dbReference type="EMBL" id="TXC66065.1"/>
    </source>
</evidence>
<name>A0A5C6U2X5_9BURK</name>
<gene>
    <name evidence="1" type="ORF">FSC37_09460</name>
</gene>
<dbReference type="Proteomes" id="UP000321832">
    <property type="component" value="Unassembled WGS sequence"/>
</dbReference>
<organism evidence="1 2">
    <name type="scientific">Piscinibacter aquaticus</name>
    <dbReference type="NCBI Taxonomy" id="392597"/>
    <lineage>
        <taxon>Bacteria</taxon>
        <taxon>Pseudomonadati</taxon>
        <taxon>Pseudomonadota</taxon>
        <taxon>Betaproteobacteria</taxon>
        <taxon>Burkholderiales</taxon>
        <taxon>Sphaerotilaceae</taxon>
        <taxon>Piscinibacter</taxon>
    </lineage>
</organism>
<comment type="caution">
    <text evidence="1">The sequence shown here is derived from an EMBL/GenBank/DDBJ whole genome shotgun (WGS) entry which is preliminary data.</text>
</comment>
<accession>A0A5C6U2X5</accession>